<dbReference type="EMBL" id="CP002394">
    <property type="protein sequence ID" value="ADU28823.1"/>
    <property type="molecule type" value="Genomic_DNA"/>
</dbReference>
<dbReference type="SMART" id="SM00633">
    <property type="entry name" value="Glyco_10"/>
    <property type="match status" value="1"/>
</dbReference>
<dbReference type="Pfam" id="PF06452">
    <property type="entry name" value="CBM9_1"/>
    <property type="match status" value="1"/>
</dbReference>
<evidence type="ECO:0000256" key="1">
    <source>
        <dbReference type="ARBA" id="ARBA00000681"/>
    </source>
</evidence>
<reference evidence="20 21" key="1">
    <citation type="submission" date="2010-12" db="EMBL/GenBank/DDBJ databases">
        <title>Complete sequence of Bacillus cellulosilyticus DSM 2522.</title>
        <authorList>
            <consortium name="US DOE Joint Genome Institute"/>
            <person name="Lucas S."/>
            <person name="Copeland A."/>
            <person name="Lapidus A."/>
            <person name="Cheng J.-F."/>
            <person name="Bruce D."/>
            <person name="Goodwin L."/>
            <person name="Pitluck S."/>
            <person name="Chertkov O."/>
            <person name="Detter J.C."/>
            <person name="Han C."/>
            <person name="Tapia R."/>
            <person name="Land M."/>
            <person name="Hauser L."/>
            <person name="Jeffries C."/>
            <person name="Kyrpides N."/>
            <person name="Ivanova N."/>
            <person name="Mikhailova N."/>
            <person name="Brumm P."/>
            <person name="Mead D."/>
            <person name="Woyke T."/>
        </authorList>
    </citation>
    <scope>NUCLEOTIDE SEQUENCE [LARGE SCALE GENOMIC DNA]</scope>
    <source>
        <strain evidence="21">ATCC 21833 / DSM 2522 / FERM P-1141 / JCM 9156 / N-4</strain>
    </source>
</reference>
<dbReference type="InterPro" id="IPR044846">
    <property type="entry name" value="GH10"/>
</dbReference>
<proteinExistence type="inferred from homology"/>
<dbReference type="InterPro" id="IPR019931">
    <property type="entry name" value="LPXTG_anchor"/>
</dbReference>
<evidence type="ECO:0000256" key="12">
    <source>
        <dbReference type="ARBA" id="ARBA00023277"/>
    </source>
</evidence>
<evidence type="ECO:0000256" key="3">
    <source>
        <dbReference type="ARBA" id="ARBA00004851"/>
    </source>
</evidence>
<keyword evidence="13 16" id="KW-0326">Glycosidase</keyword>
<evidence type="ECO:0000256" key="11">
    <source>
        <dbReference type="ARBA" id="ARBA00023088"/>
    </source>
</evidence>
<keyword evidence="6" id="KW-0964">Secreted</keyword>
<evidence type="ECO:0000256" key="15">
    <source>
        <dbReference type="PROSITE-ProRule" id="PRU10061"/>
    </source>
</evidence>
<evidence type="ECO:0000256" key="18">
    <source>
        <dbReference type="SAM" id="Phobius"/>
    </source>
</evidence>
<dbReference type="Gene3D" id="2.60.40.1190">
    <property type="match status" value="1"/>
</dbReference>
<dbReference type="AlphaFoldDB" id="E6TXK9"/>
<feature type="region of interest" description="Disordered" evidence="17">
    <location>
        <begin position="1077"/>
        <end position="1130"/>
    </location>
</feature>
<dbReference type="KEGG" id="bco:Bcell_0541"/>
<feature type="compositionally biased region" description="Basic and acidic residues" evidence="17">
    <location>
        <begin position="1112"/>
        <end position="1129"/>
    </location>
</feature>
<dbReference type="HOGENOM" id="CLU_001408_0_0_9"/>
<evidence type="ECO:0000256" key="7">
    <source>
        <dbReference type="ARBA" id="ARBA00022651"/>
    </source>
</evidence>
<dbReference type="PROSITE" id="PS00591">
    <property type="entry name" value="GH10_1"/>
    <property type="match status" value="1"/>
</dbReference>
<dbReference type="SUPFAM" id="SSF51445">
    <property type="entry name" value="(Trans)glycosidases"/>
    <property type="match status" value="1"/>
</dbReference>
<evidence type="ECO:0000256" key="13">
    <source>
        <dbReference type="ARBA" id="ARBA00023295"/>
    </source>
</evidence>
<dbReference type="STRING" id="649639.Bcell_0541"/>
<comment type="subcellular location">
    <subcellularLocation>
        <location evidence="2">Secreted</location>
        <location evidence="2">Cell wall</location>
        <topology evidence="2">Peptidoglycan-anchor</topology>
    </subcellularLocation>
</comment>
<organism evidence="20 21">
    <name type="scientific">Evansella cellulosilytica (strain ATCC 21833 / DSM 2522 / FERM P-1141 / JCM 9156 / N-4)</name>
    <name type="common">Bacillus cellulosilyticus</name>
    <dbReference type="NCBI Taxonomy" id="649639"/>
    <lineage>
        <taxon>Bacteria</taxon>
        <taxon>Bacillati</taxon>
        <taxon>Bacillota</taxon>
        <taxon>Bacilli</taxon>
        <taxon>Bacillales</taxon>
        <taxon>Bacillaceae</taxon>
        <taxon>Evansella</taxon>
    </lineage>
</organism>
<keyword evidence="10 16" id="KW-0378">Hydrolase</keyword>
<dbReference type="PROSITE" id="PS51760">
    <property type="entry name" value="GH10_2"/>
    <property type="match status" value="1"/>
</dbReference>
<gene>
    <name evidence="20" type="ordered locus">Bcell_0541</name>
</gene>
<dbReference type="SUPFAM" id="SSF49785">
    <property type="entry name" value="Galactose-binding domain-like"/>
    <property type="match status" value="3"/>
</dbReference>
<dbReference type="InterPro" id="IPR003305">
    <property type="entry name" value="CenC_carb-bd"/>
</dbReference>
<evidence type="ECO:0000259" key="19">
    <source>
        <dbReference type="PROSITE" id="PS51760"/>
    </source>
</evidence>
<evidence type="ECO:0000256" key="6">
    <source>
        <dbReference type="ARBA" id="ARBA00022525"/>
    </source>
</evidence>
<dbReference type="SUPFAM" id="SSF49344">
    <property type="entry name" value="CBD9-like"/>
    <property type="match status" value="1"/>
</dbReference>
<feature type="region of interest" description="Disordered" evidence="17">
    <location>
        <begin position="1037"/>
        <end position="1063"/>
    </location>
</feature>
<dbReference type="Pfam" id="PF00746">
    <property type="entry name" value="Gram_pos_anchor"/>
    <property type="match status" value="1"/>
</dbReference>
<evidence type="ECO:0000256" key="8">
    <source>
        <dbReference type="ARBA" id="ARBA00022729"/>
    </source>
</evidence>
<keyword evidence="9" id="KW-0677">Repeat</keyword>
<feature type="compositionally biased region" description="Polar residues" evidence="17">
    <location>
        <begin position="1048"/>
        <end position="1063"/>
    </location>
</feature>
<dbReference type="InterPro" id="IPR001000">
    <property type="entry name" value="GH10_dom"/>
</dbReference>
<dbReference type="Pfam" id="PF00331">
    <property type="entry name" value="Glyco_hydro_10"/>
    <property type="match status" value="1"/>
</dbReference>
<name>E6TXK9_EVAC2</name>
<keyword evidence="14 16" id="KW-0624">Polysaccharide degradation</keyword>
<dbReference type="PANTHER" id="PTHR31490:SF90">
    <property type="entry name" value="ENDO-1,4-BETA-XYLANASE A"/>
    <property type="match status" value="1"/>
</dbReference>
<dbReference type="eggNOG" id="COG3693">
    <property type="taxonomic scope" value="Bacteria"/>
</dbReference>
<dbReference type="InterPro" id="IPR008979">
    <property type="entry name" value="Galactose-bd-like_sf"/>
</dbReference>
<protein>
    <recommendedName>
        <fullName evidence="16">Beta-xylanase</fullName>
        <ecNumber evidence="16">3.2.1.8</ecNumber>
    </recommendedName>
</protein>
<dbReference type="Gene3D" id="3.20.20.80">
    <property type="entry name" value="Glycosidases"/>
    <property type="match status" value="1"/>
</dbReference>
<dbReference type="Gene3D" id="2.60.120.260">
    <property type="entry name" value="Galactose-binding domain-like"/>
    <property type="match status" value="3"/>
</dbReference>
<keyword evidence="21" id="KW-1185">Reference proteome</keyword>
<dbReference type="GO" id="GO:0045493">
    <property type="term" value="P:xylan catabolic process"/>
    <property type="evidence" value="ECO:0007669"/>
    <property type="project" value="UniProtKB-UniPathway"/>
</dbReference>
<comment type="similarity">
    <text evidence="4 16">Belongs to the glycosyl hydrolase 10 (cellulase F) family.</text>
</comment>
<feature type="domain" description="GH10" evidence="19">
    <location>
        <begin position="521"/>
        <end position="873"/>
    </location>
</feature>
<dbReference type="NCBIfam" id="TIGR01167">
    <property type="entry name" value="LPXTG_anchor"/>
    <property type="match status" value="1"/>
</dbReference>
<keyword evidence="7" id="KW-0858">Xylan degradation</keyword>
<dbReference type="InterPro" id="IPR031158">
    <property type="entry name" value="GH10_AS"/>
</dbReference>
<dbReference type="InterPro" id="IPR010502">
    <property type="entry name" value="Carb-bd_dom_fam9"/>
</dbReference>
<evidence type="ECO:0000256" key="2">
    <source>
        <dbReference type="ARBA" id="ARBA00004168"/>
    </source>
</evidence>
<dbReference type="InterPro" id="IPR017853">
    <property type="entry name" value="GH"/>
</dbReference>
<keyword evidence="18" id="KW-1133">Transmembrane helix</keyword>
<comment type="catalytic activity">
    <reaction evidence="1 16">
        <text>Endohydrolysis of (1-&gt;4)-beta-D-xylosidic linkages in xylans.</text>
        <dbReference type="EC" id="3.2.1.8"/>
    </reaction>
</comment>
<dbReference type="PRINTS" id="PR00134">
    <property type="entry name" value="GLHYDRLASE10"/>
</dbReference>
<evidence type="ECO:0000313" key="20">
    <source>
        <dbReference type="EMBL" id="ADU28823.1"/>
    </source>
</evidence>
<evidence type="ECO:0000313" key="21">
    <source>
        <dbReference type="Proteomes" id="UP000001401"/>
    </source>
</evidence>
<dbReference type="UniPathway" id="UPA00114"/>
<keyword evidence="8" id="KW-0732">Signal</keyword>
<comment type="pathway">
    <text evidence="3">Glycan degradation; xylan degradation.</text>
</comment>
<dbReference type="Pfam" id="PF02018">
    <property type="entry name" value="CBM_4_9"/>
    <property type="match status" value="3"/>
</dbReference>
<feature type="compositionally biased region" description="Basic and acidic residues" evidence="17">
    <location>
        <begin position="1078"/>
        <end position="1096"/>
    </location>
</feature>
<dbReference type="RefSeq" id="WP_013487164.1">
    <property type="nucleotide sequence ID" value="NC_014829.1"/>
</dbReference>
<accession>E6TXK9</accession>
<evidence type="ECO:0000256" key="17">
    <source>
        <dbReference type="SAM" id="MobiDB-lite"/>
    </source>
</evidence>
<keyword evidence="18" id="KW-0812">Transmembrane</keyword>
<evidence type="ECO:0000256" key="5">
    <source>
        <dbReference type="ARBA" id="ARBA00022512"/>
    </source>
</evidence>
<evidence type="ECO:0000256" key="9">
    <source>
        <dbReference type="ARBA" id="ARBA00022737"/>
    </source>
</evidence>
<dbReference type="PANTHER" id="PTHR31490">
    <property type="entry name" value="GLYCOSYL HYDROLASE"/>
    <property type="match status" value="1"/>
</dbReference>
<evidence type="ECO:0000256" key="16">
    <source>
        <dbReference type="RuleBase" id="RU361174"/>
    </source>
</evidence>
<evidence type="ECO:0000256" key="10">
    <source>
        <dbReference type="ARBA" id="ARBA00022801"/>
    </source>
</evidence>
<dbReference type="EC" id="3.2.1.8" evidence="16"/>
<sequence length="1166" mass="131087">MKRRHVKLFFIQLLVILLVLPPGIMTAQSSVEAIGSFEREIIAEYHFDDGTTQGWFGREANLEVVDNEAHSGEYSLFVDGRTEGWNSPALDLQGMLEIGATYEIAGYMKRAEATSEEKLVMAMIDQSVGEDAQYNWINSRETSQTDWVELRGEYTITDEKEDLVLYFEIENNTENFYIDSISITKISPADDSFVPEIVAEFDFEDGTTQGWFGRGITPKVVQGNGQSGEHSIFVEGRTENWHSPALNVRELFEIGATYEITGHMKRATTTEEDGNLVMAMIDQSIGGDANYNWIDNKRVTHDNWVALSGEYSITEEKGELTLYFEIEGNTEDFYINTITITMISPPTETGDDDIIDVPVEERVAAFTDFEDGTTQGWEPREGPEELTVTTDTAKNGERSLLISNRQGSFHSAKLDFLDHMYAGHTYDISVWVKLAPGETPTSLQISRAETISGSTNYYPPVINPTEVTADEWVLLQGTYTLTGNVSDLYFYVEEPYDENQETGVSFYIDDFKAEVRVPDELEDIAPLKDVFADHFDIGAAVEPRHTAGQHGKMLEKHYNMLVAENIMKPESIQPTEGEFNWVNADAMFDYAEENGLKVRFHTLVWHSQSPSWMFLDANGDPMVVDGVVADPDNLEANKALLLQRIEDHVHAVVGRYGDRVDSWDVVNEVIVPTEEDGFRKSEYYLITGTEFIHKAFEATAEALAALGDDVHPNAKLYYNDYNTHNPQKREFIYEMVKEMQNEGIPIDGIGHQTHLNINSSIELVIASIERFTELGLDNQITELDISIYTGNNEAFFSYADIPASKHEEVAMAYGELFKQLRGVSDQVSSVVFWGIADDHTWLHGRGVANRVDAPFVFDQDLKAKEAYYTVIDDNYVAPERPSIPEPKSEIAYYGTPTINGELDDIWQIATVFETDTWVEGESGSTASVRALWDDEYLYVFAEVTDSQLSNVSNNEWEQDSVEIFVDQNNEKTNYYQLDDGQFRVNFENEVSINGFGSDTFRSATAITEEGYIVEAAIKLEAIEPVEGTVIGFDIQVNNDENGDGVRNSVVTWNDPTGESYQSTSQFGELQFVLEPETDQEKPVDDPLKPGDQERKPSTPGEEDSLVIGGEGGSERQHETEEGSKGDELPRTATNNYNMIALGSLLLLLGTTILIVFRRKNKVTIRE</sequence>
<keyword evidence="12 16" id="KW-0119">Carbohydrate metabolism</keyword>
<keyword evidence="11" id="KW-0572">Peptidoglycan-anchor</keyword>
<dbReference type="GO" id="GO:0030246">
    <property type="term" value="F:carbohydrate binding"/>
    <property type="evidence" value="ECO:0007669"/>
    <property type="project" value="InterPro"/>
</dbReference>
<feature type="transmembrane region" description="Helical" evidence="18">
    <location>
        <begin position="1136"/>
        <end position="1156"/>
    </location>
</feature>
<evidence type="ECO:0000256" key="14">
    <source>
        <dbReference type="ARBA" id="ARBA00023326"/>
    </source>
</evidence>
<dbReference type="CDD" id="cd00005">
    <property type="entry name" value="CBM9_like_1"/>
    <property type="match status" value="1"/>
</dbReference>
<dbReference type="GO" id="GO:0031176">
    <property type="term" value="F:endo-1,4-beta-xylanase activity"/>
    <property type="evidence" value="ECO:0007669"/>
    <property type="project" value="UniProtKB-EC"/>
</dbReference>
<keyword evidence="5" id="KW-0134">Cell wall</keyword>
<evidence type="ECO:0000256" key="4">
    <source>
        <dbReference type="ARBA" id="ARBA00007495"/>
    </source>
</evidence>
<dbReference type="Proteomes" id="UP000001401">
    <property type="component" value="Chromosome"/>
</dbReference>
<feature type="active site" description="Nucleophile" evidence="15">
    <location>
        <position position="782"/>
    </location>
</feature>
<keyword evidence="18" id="KW-0472">Membrane</keyword>